<feature type="region of interest" description="Disordered" evidence="1">
    <location>
        <begin position="56"/>
        <end position="75"/>
    </location>
</feature>
<dbReference type="AlphaFoldDB" id="A0ABD0J7G2"/>
<name>A0ABD0J7G2_9CAEN</name>
<gene>
    <name evidence="2" type="ORF">BaRGS_00038364</name>
</gene>
<dbReference type="EMBL" id="JACVVK020000616">
    <property type="protein sequence ID" value="KAK7462570.1"/>
    <property type="molecule type" value="Genomic_DNA"/>
</dbReference>
<comment type="caution">
    <text evidence="2">The sequence shown here is derived from an EMBL/GenBank/DDBJ whole genome shotgun (WGS) entry which is preliminary data.</text>
</comment>
<accession>A0ABD0J7G2</accession>
<protein>
    <submittedName>
        <fullName evidence="2">Uncharacterized protein</fullName>
    </submittedName>
</protein>
<reference evidence="2 3" key="1">
    <citation type="journal article" date="2023" name="Sci. Data">
        <title>Genome assembly of the Korean intertidal mud-creeper Batillaria attramentaria.</title>
        <authorList>
            <person name="Patra A.K."/>
            <person name="Ho P.T."/>
            <person name="Jun S."/>
            <person name="Lee S.J."/>
            <person name="Kim Y."/>
            <person name="Won Y.J."/>
        </authorList>
    </citation>
    <scope>NUCLEOTIDE SEQUENCE [LARGE SCALE GENOMIC DNA]</scope>
    <source>
        <strain evidence="2">Wonlab-2016</strain>
    </source>
</reference>
<dbReference type="Proteomes" id="UP001519460">
    <property type="component" value="Unassembled WGS sequence"/>
</dbReference>
<evidence type="ECO:0000313" key="2">
    <source>
        <dbReference type="EMBL" id="KAK7462570.1"/>
    </source>
</evidence>
<proteinExistence type="predicted"/>
<evidence type="ECO:0000256" key="1">
    <source>
        <dbReference type="SAM" id="MobiDB-lite"/>
    </source>
</evidence>
<evidence type="ECO:0000313" key="3">
    <source>
        <dbReference type="Proteomes" id="UP001519460"/>
    </source>
</evidence>
<organism evidence="2 3">
    <name type="scientific">Batillaria attramentaria</name>
    <dbReference type="NCBI Taxonomy" id="370345"/>
    <lineage>
        <taxon>Eukaryota</taxon>
        <taxon>Metazoa</taxon>
        <taxon>Spiralia</taxon>
        <taxon>Lophotrochozoa</taxon>
        <taxon>Mollusca</taxon>
        <taxon>Gastropoda</taxon>
        <taxon>Caenogastropoda</taxon>
        <taxon>Sorbeoconcha</taxon>
        <taxon>Cerithioidea</taxon>
        <taxon>Batillariidae</taxon>
        <taxon>Batillaria</taxon>
    </lineage>
</organism>
<sequence length="111" mass="12361">MVAARVLCAHPGRATSVQPGRRRLRVSHRFPRCRHSCATRRHEAGSTWPIYFSRPSSDQLTESDRSSSYISQTDEHHTAIRKGTIFVTMTDGHSASTVADVQGGMALFCME</sequence>
<keyword evidence="3" id="KW-1185">Reference proteome</keyword>
<feature type="compositionally biased region" description="Polar residues" evidence="1">
    <location>
        <begin position="56"/>
        <end position="72"/>
    </location>
</feature>